<proteinExistence type="predicted"/>
<protein>
    <submittedName>
        <fullName evidence="2">Uncharacterized protein</fullName>
    </submittedName>
</protein>
<sequence>MAAYKGRRPEGGAGQSGAGGKDKPATSLSGVDGMAPVYQLPVTGAARGDLSF</sequence>
<dbReference type="Proteomes" id="UP000631473">
    <property type="component" value="Unassembled WGS sequence"/>
</dbReference>
<evidence type="ECO:0000313" key="3">
    <source>
        <dbReference type="Proteomes" id="UP000631473"/>
    </source>
</evidence>
<comment type="caution">
    <text evidence="2">The sequence shown here is derived from an EMBL/GenBank/DDBJ whole genome shotgun (WGS) entry which is preliminary data.</text>
</comment>
<feature type="region of interest" description="Disordered" evidence="1">
    <location>
        <begin position="1"/>
        <end position="32"/>
    </location>
</feature>
<name>A0A927HIG1_KLEPN</name>
<gene>
    <name evidence="2" type="ORF">IE991_30870</name>
</gene>
<reference evidence="2" key="1">
    <citation type="submission" date="2020-07" db="EMBL/GenBank/DDBJ databases">
        <title>Clinical and genomic characterization of carbapenemase-producing Enterobacterales causing secondary infections during the COVID-19 crisis at a New York City hospital.</title>
        <authorList>
            <person name="Gomez-Simmonds A."/>
            <person name="Annavajhala M.K."/>
            <person name="Uhlemann A.-C."/>
        </authorList>
    </citation>
    <scope>NUCLEOTIDE SEQUENCE</scope>
    <source>
        <strain evidence="2">NK1597</strain>
    </source>
</reference>
<evidence type="ECO:0000313" key="2">
    <source>
        <dbReference type="EMBL" id="MBD3701634.1"/>
    </source>
</evidence>
<accession>A0A927HIG1</accession>
<organism evidence="2 3">
    <name type="scientific">Klebsiella pneumoniae</name>
    <dbReference type="NCBI Taxonomy" id="573"/>
    <lineage>
        <taxon>Bacteria</taxon>
        <taxon>Pseudomonadati</taxon>
        <taxon>Pseudomonadota</taxon>
        <taxon>Gammaproteobacteria</taxon>
        <taxon>Enterobacterales</taxon>
        <taxon>Enterobacteriaceae</taxon>
        <taxon>Klebsiella/Raoultella group</taxon>
        <taxon>Klebsiella</taxon>
        <taxon>Klebsiella pneumoniae complex</taxon>
    </lineage>
</organism>
<dbReference type="AlphaFoldDB" id="A0A927HIG1"/>
<evidence type="ECO:0000256" key="1">
    <source>
        <dbReference type="SAM" id="MobiDB-lite"/>
    </source>
</evidence>
<dbReference type="EMBL" id="JACXTI010000006">
    <property type="protein sequence ID" value="MBD3701634.1"/>
    <property type="molecule type" value="Genomic_DNA"/>
</dbReference>